<feature type="disulfide bond" evidence="5">
    <location>
        <begin position="815"/>
        <end position="842"/>
    </location>
</feature>
<feature type="domain" description="Sushi" evidence="7">
    <location>
        <begin position="718"/>
        <end position="781"/>
    </location>
</feature>
<feature type="domain" description="Sushi" evidence="7">
    <location>
        <begin position="147"/>
        <end position="207"/>
    </location>
</feature>
<evidence type="ECO:0000313" key="9">
    <source>
        <dbReference type="Proteomes" id="UP000472265"/>
    </source>
</evidence>
<accession>A0A671VW49</accession>
<feature type="domain" description="Sushi" evidence="7">
    <location>
        <begin position="208"/>
        <end position="268"/>
    </location>
</feature>
<dbReference type="SUPFAM" id="SSF57535">
    <property type="entry name" value="Complement control module/SCR domain"/>
    <property type="match status" value="14"/>
</dbReference>
<evidence type="ECO:0000256" key="2">
    <source>
        <dbReference type="ARBA" id="ARBA00022737"/>
    </source>
</evidence>
<feature type="domain" description="Sushi" evidence="7">
    <location>
        <begin position="657"/>
        <end position="717"/>
    </location>
</feature>
<evidence type="ECO:0000256" key="4">
    <source>
        <dbReference type="ARBA" id="ARBA00023180"/>
    </source>
</evidence>
<dbReference type="Pfam" id="PF00084">
    <property type="entry name" value="Sushi"/>
    <property type="match status" value="12"/>
</dbReference>
<comment type="caution">
    <text evidence="5">Lacks conserved residue(s) required for the propagation of feature annotation.</text>
</comment>
<feature type="domain" description="Sushi" evidence="7">
    <location>
        <begin position="269"/>
        <end position="333"/>
    </location>
</feature>
<feature type="domain" description="Sushi" evidence="7">
    <location>
        <begin position="853"/>
        <end position="906"/>
    </location>
</feature>
<feature type="domain" description="Sushi" evidence="7">
    <location>
        <begin position="447"/>
        <end position="504"/>
    </location>
</feature>
<evidence type="ECO:0000256" key="5">
    <source>
        <dbReference type="PROSITE-ProRule" id="PRU00302"/>
    </source>
</evidence>
<dbReference type="AlphaFoldDB" id="A0A671VW49"/>
<dbReference type="CDD" id="cd00033">
    <property type="entry name" value="CCP"/>
    <property type="match status" value="11"/>
</dbReference>
<dbReference type="InterPro" id="IPR000436">
    <property type="entry name" value="Sushi_SCR_CCP_dom"/>
</dbReference>
<keyword evidence="1 5" id="KW-0768">Sushi</keyword>
<keyword evidence="6" id="KW-0732">Signal</keyword>
<protein>
    <recommendedName>
        <fullName evidence="7">Sushi domain-containing protein</fullName>
    </recommendedName>
</protein>
<sequence length="1028" mass="115897">MRVITISCVLFLWMCTLTTVKSQDCTRQNFLESKLYDANFDTTTLEESYPGGRQIRVGCKVGYTGFFKIICTQGEWISKGTKCQPRSCGHPGDAQFADFHLEEDTDFVFGSKVVYTCHKGYQMVSRINYRRCLAAGWDGVVPVCEAQQCPLINVDDNVQVNGDPEEATFGNVVRFSCKSNTEILFGPTEIYCDESGSWSGDAPKCKAIKCEAPKIENGIVHGNNREYDEHEVLHFSCIDKYKRTEERPSKCTKIGLRAEWSPTPMCELVKCRLTLPPLEGTSYEPAYRNVFTPDEQVTVTCGKKYWISSPRDTSAVTTCTDTGEWTVRPICKEVTCSNQRDRHVYTWDVYWGQKITLGDTARYRCRSNYKSPDGSYIAKCTRDGWRPNPLCQEITCERQDIPHANIVNRKWSYKYNEVAKYECAEGYGGSPTRTCGGNGWTGDSQCTACPKPDVPNGFVKVRKDNYVLSYTCNPGYKLYTNGWWGEAKCLGSEWSGLESAQCIEETKCGEIPAIPHAEMEHEHRAYEQNESIPIICKTGYQAQDDRLICQGGKWTLNGTSLETSTLPHVCARDQPPRIENAVVKPSYQQKFLSGSVVTYQCRAEYTMDEGNTGTLECVNGEWENKSIICTCKYIEKLSESQTTFRNILVLKPNVPLRPCELPDDTPNGYYQLIHGAEFVFGSTIKYFCNEGYQMMSRVDTRTCMLNKWSNHVPICEALSCEPPPADGRIKINGLLDNEEPILPDRFLTFGCDDPGTYLNGSSMLICGKDGKWDKPFPSCEDITCQVKEMHNHLSVAGLSTANKTVKSGHTIWFQCNSPYILDGSEAIECLQSGEWSAPFPTCTKKCEVTGVPNNVHITPNVRNNHVRTGQKLRFTCRYRGHFLRGDAVVECLADGQWSAPFPTCGDPLGCDSPPPLADGDIKGSFRFQYSHGERVEYICQNLYEMLGGPFQTCENGKWLGTMRCLRPCTVDADVMSRHNIAFKYKRYDKLYAPHNDEIEFKCVTGRPYGTLNMRSRCIDGVMPLPTCR</sequence>
<feature type="domain" description="Sushi" evidence="7">
    <location>
        <begin position="782"/>
        <end position="844"/>
    </location>
</feature>
<dbReference type="PANTHER" id="PTHR19325">
    <property type="entry name" value="COMPLEMENT COMPONENT-RELATED SUSHI DOMAIN-CONTAINING"/>
    <property type="match status" value="1"/>
</dbReference>
<feature type="domain" description="Sushi" evidence="7">
    <location>
        <begin position="86"/>
        <end position="146"/>
    </location>
</feature>
<dbReference type="GeneTree" id="ENSGT00940000154386"/>
<keyword evidence="9" id="KW-1185">Reference proteome</keyword>
<evidence type="ECO:0000256" key="6">
    <source>
        <dbReference type="SAM" id="SignalP"/>
    </source>
</evidence>
<evidence type="ECO:0000256" key="3">
    <source>
        <dbReference type="ARBA" id="ARBA00023157"/>
    </source>
</evidence>
<dbReference type="InterPro" id="IPR035976">
    <property type="entry name" value="Sushi/SCR/CCP_sf"/>
</dbReference>
<dbReference type="Ensembl" id="ENSSAUT00010030351.1">
    <property type="protein sequence ID" value="ENSSAUP00010028771.1"/>
    <property type="gene ID" value="ENSSAUG00010012390.1"/>
</dbReference>
<name>A0A671VW49_SPAAU</name>
<feature type="domain" description="Sushi" evidence="7">
    <location>
        <begin position="334"/>
        <end position="393"/>
    </location>
</feature>
<feature type="chain" id="PRO_5025481811" description="Sushi domain-containing protein" evidence="6">
    <location>
        <begin position="23"/>
        <end position="1028"/>
    </location>
</feature>
<dbReference type="Gene3D" id="2.10.70.10">
    <property type="entry name" value="Complement Module, domain 1"/>
    <property type="match status" value="15"/>
</dbReference>
<dbReference type="PANTHER" id="PTHR19325:SF575">
    <property type="entry name" value="LOCOMOTION-RELATED PROTEIN HIKARU GENKI"/>
    <property type="match status" value="1"/>
</dbReference>
<organism evidence="8 9">
    <name type="scientific">Sparus aurata</name>
    <name type="common">Gilthead sea bream</name>
    <dbReference type="NCBI Taxonomy" id="8175"/>
    <lineage>
        <taxon>Eukaryota</taxon>
        <taxon>Metazoa</taxon>
        <taxon>Chordata</taxon>
        <taxon>Craniata</taxon>
        <taxon>Vertebrata</taxon>
        <taxon>Euteleostomi</taxon>
        <taxon>Actinopterygii</taxon>
        <taxon>Neopterygii</taxon>
        <taxon>Teleostei</taxon>
        <taxon>Neoteleostei</taxon>
        <taxon>Acanthomorphata</taxon>
        <taxon>Eupercaria</taxon>
        <taxon>Spariformes</taxon>
        <taxon>Sparidae</taxon>
        <taxon>Sparus</taxon>
    </lineage>
</organism>
<feature type="domain" description="Sushi" evidence="7">
    <location>
        <begin position="568"/>
        <end position="631"/>
    </location>
</feature>
<dbReference type="SMART" id="SM00032">
    <property type="entry name" value="CCP"/>
    <property type="match status" value="15"/>
</dbReference>
<reference evidence="8" key="1">
    <citation type="submission" date="2021-04" db="EMBL/GenBank/DDBJ databases">
        <authorList>
            <consortium name="Wellcome Sanger Institute Data Sharing"/>
        </authorList>
    </citation>
    <scope>NUCLEOTIDE SEQUENCE [LARGE SCALE GENOMIC DNA]</scope>
</reference>
<evidence type="ECO:0000313" key="8">
    <source>
        <dbReference type="Ensembl" id="ENSSAUP00010028771.1"/>
    </source>
</evidence>
<feature type="signal peptide" evidence="6">
    <location>
        <begin position="1"/>
        <end position="22"/>
    </location>
</feature>
<feature type="domain" description="Sushi" evidence="7">
    <location>
        <begin position="908"/>
        <end position="966"/>
    </location>
</feature>
<dbReference type="PROSITE" id="PS50923">
    <property type="entry name" value="SUSHI"/>
    <property type="match status" value="12"/>
</dbReference>
<evidence type="ECO:0000256" key="1">
    <source>
        <dbReference type="ARBA" id="ARBA00022659"/>
    </source>
</evidence>
<feature type="disulfide bond" evidence="5">
    <location>
        <begin position="149"/>
        <end position="192"/>
    </location>
</feature>
<reference evidence="8" key="2">
    <citation type="submission" date="2025-08" db="UniProtKB">
        <authorList>
            <consortium name="Ensembl"/>
        </authorList>
    </citation>
    <scope>IDENTIFICATION</scope>
</reference>
<feature type="disulfide bond" evidence="5">
    <location>
        <begin position="688"/>
        <end position="715"/>
    </location>
</feature>
<dbReference type="Proteomes" id="UP000472265">
    <property type="component" value="Chromosome 11"/>
</dbReference>
<dbReference type="InterPro" id="IPR050350">
    <property type="entry name" value="Compl-Cell_Adhes-Reg"/>
</dbReference>
<keyword evidence="3 5" id="KW-1015">Disulfide bond</keyword>
<reference evidence="8" key="3">
    <citation type="submission" date="2025-09" db="UniProtKB">
        <authorList>
            <consortium name="Ensembl"/>
        </authorList>
    </citation>
    <scope>IDENTIFICATION</scope>
</reference>
<keyword evidence="2" id="KW-0677">Repeat</keyword>
<keyword evidence="4" id="KW-0325">Glycoprotein</keyword>
<evidence type="ECO:0000259" key="7">
    <source>
        <dbReference type="PROSITE" id="PS50923"/>
    </source>
</evidence>
<proteinExistence type="predicted"/>
<feature type="disulfide bond" evidence="5">
    <location>
        <begin position="910"/>
        <end position="953"/>
    </location>
</feature>
<feature type="disulfide bond" evidence="5">
    <location>
        <begin position="117"/>
        <end position="144"/>
    </location>
</feature>